<feature type="domain" description="HTH lysR-type" evidence="5">
    <location>
        <begin position="9"/>
        <end position="66"/>
    </location>
</feature>
<keyword evidence="7" id="KW-1185">Reference proteome</keyword>
<dbReference type="Gene3D" id="1.10.10.10">
    <property type="entry name" value="Winged helix-like DNA-binding domain superfamily/Winged helix DNA-binding domain"/>
    <property type="match status" value="1"/>
</dbReference>
<keyword evidence="2" id="KW-0805">Transcription regulation</keyword>
<reference evidence="6 7" key="1">
    <citation type="submission" date="2024-04" db="EMBL/GenBank/DDBJ databases">
        <title>Novel species of the genus Ideonella isolated from streams.</title>
        <authorList>
            <person name="Lu H."/>
        </authorList>
    </citation>
    <scope>NUCLEOTIDE SEQUENCE [LARGE SCALE GENOMIC DNA]</scope>
    <source>
        <strain evidence="6 7">LYT19W</strain>
    </source>
</reference>
<dbReference type="PANTHER" id="PTHR30537">
    <property type="entry name" value="HTH-TYPE TRANSCRIPTIONAL REGULATOR"/>
    <property type="match status" value="1"/>
</dbReference>
<dbReference type="PROSITE" id="PS50931">
    <property type="entry name" value="HTH_LYSR"/>
    <property type="match status" value="1"/>
</dbReference>
<dbReference type="Gene3D" id="3.40.190.10">
    <property type="entry name" value="Periplasmic binding protein-like II"/>
    <property type="match status" value="2"/>
</dbReference>
<dbReference type="InterPro" id="IPR036388">
    <property type="entry name" value="WH-like_DNA-bd_sf"/>
</dbReference>
<gene>
    <name evidence="6" type="ORF">AACH00_00200</name>
</gene>
<comment type="similarity">
    <text evidence="1">Belongs to the LysR transcriptional regulatory family.</text>
</comment>
<protein>
    <submittedName>
        <fullName evidence="6">LysR family transcriptional regulator</fullName>
    </submittedName>
</protein>
<keyword evidence="3" id="KW-0238">DNA-binding</keyword>
<name>A0ABU9BYS7_9BURK</name>
<sequence>MNRLPRRPLSLDALRAFEAVSRRLSFSGAADELHLTQPAISRQIKGLEEELGAPLFHRATRKVELTAAGRVLQRTVEPALARIDATVRQIRMTRSRAMVSVTTFPSFASLWLMPRLPLFERTHADADIRIAASDRFAELDDIELDVALRHCRPATAPAHAQRLFGEVLTPVIGTRLADAIARGEAPPLRQPTDLALHTLLEMDDDSQHADELGWPAWLSAQQMAGMAPRRWITMNYTHQQMQAALAGQGVALARLAMVHDVLERGDLVEPFGPEGRRWSPWCYWLVPLAGGSDDARPEVQAFNRWVLAQAAATRQAIGDVEDSDSAAHAD</sequence>
<keyword evidence="4" id="KW-0804">Transcription</keyword>
<dbReference type="InterPro" id="IPR058163">
    <property type="entry name" value="LysR-type_TF_proteobact-type"/>
</dbReference>
<dbReference type="PRINTS" id="PR00039">
    <property type="entry name" value="HTHLYSR"/>
</dbReference>
<dbReference type="Proteomes" id="UP001379945">
    <property type="component" value="Unassembled WGS sequence"/>
</dbReference>
<dbReference type="InterPro" id="IPR036390">
    <property type="entry name" value="WH_DNA-bd_sf"/>
</dbReference>
<organism evidence="6 7">
    <name type="scientific">Ideonella margarita</name>
    <dbReference type="NCBI Taxonomy" id="2984191"/>
    <lineage>
        <taxon>Bacteria</taxon>
        <taxon>Pseudomonadati</taxon>
        <taxon>Pseudomonadota</taxon>
        <taxon>Betaproteobacteria</taxon>
        <taxon>Burkholderiales</taxon>
        <taxon>Sphaerotilaceae</taxon>
        <taxon>Ideonella</taxon>
    </lineage>
</organism>
<dbReference type="Pfam" id="PF00126">
    <property type="entry name" value="HTH_1"/>
    <property type="match status" value="1"/>
</dbReference>
<comment type="caution">
    <text evidence="6">The sequence shown here is derived from an EMBL/GenBank/DDBJ whole genome shotgun (WGS) entry which is preliminary data.</text>
</comment>
<dbReference type="SUPFAM" id="SSF46785">
    <property type="entry name" value="Winged helix' DNA-binding domain"/>
    <property type="match status" value="1"/>
</dbReference>
<dbReference type="InterPro" id="IPR000847">
    <property type="entry name" value="LysR_HTH_N"/>
</dbReference>
<dbReference type="EMBL" id="JBBUTI010000001">
    <property type="protein sequence ID" value="MEK8044758.1"/>
    <property type="molecule type" value="Genomic_DNA"/>
</dbReference>
<evidence type="ECO:0000256" key="1">
    <source>
        <dbReference type="ARBA" id="ARBA00009437"/>
    </source>
</evidence>
<dbReference type="SUPFAM" id="SSF53850">
    <property type="entry name" value="Periplasmic binding protein-like II"/>
    <property type="match status" value="1"/>
</dbReference>
<dbReference type="RefSeq" id="WP_341396919.1">
    <property type="nucleotide sequence ID" value="NZ_JBBUTI010000001.1"/>
</dbReference>
<dbReference type="InterPro" id="IPR005119">
    <property type="entry name" value="LysR_subst-bd"/>
</dbReference>
<evidence type="ECO:0000256" key="2">
    <source>
        <dbReference type="ARBA" id="ARBA00023015"/>
    </source>
</evidence>
<dbReference type="PANTHER" id="PTHR30537:SF74">
    <property type="entry name" value="HTH-TYPE TRANSCRIPTIONAL REGULATOR TRPI"/>
    <property type="match status" value="1"/>
</dbReference>
<evidence type="ECO:0000313" key="6">
    <source>
        <dbReference type="EMBL" id="MEK8044758.1"/>
    </source>
</evidence>
<dbReference type="CDD" id="cd08432">
    <property type="entry name" value="PBP2_GcdR_TrpI_HvrB_AmpR_like"/>
    <property type="match status" value="1"/>
</dbReference>
<accession>A0ABU9BYS7</accession>
<proteinExistence type="inferred from homology"/>
<evidence type="ECO:0000256" key="3">
    <source>
        <dbReference type="ARBA" id="ARBA00023125"/>
    </source>
</evidence>
<dbReference type="Pfam" id="PF03466">
    <property type="entry name" value="LysR_substrate"/>
    <property type="match status" value="1"/>
</dbReference>
<evidence type="ECO:0000259" key="5">
    <source>
        <dbReference type="PROSITE" id="PS50931"/>
    </source>
</evidence>
<evidence type="ECO:0000256" key="4">
    <source>
        <dbReference type="ARBA" id="ARBA00023163"/>
    </source>
</evidence>
<evidence type="ECO:0000313" key="7">
    <source>
        <dbReference type="Proteomes" id="UP001379945"/>
    </source>
</evidence>